<proteinExistence type="predicted"/>
<keyword evidence="2" id="KW-0812">Transmembrane</keyword>
<evidence type="ECO:0000313" key="4">
    <source>
        <dbReference type="EMBL" id="MBL1091232.1"/>
    </source>
</evidence>
<sequence length="287" mass="30364">MVAPGFRSRIASSLLVAAVVLPVPVGAAPAAAADRQAAPADRAPQLVRPGDSPDDDVPEEFRPEMLGADAFAAEDFGSDLPQVEEPFGPGRGHAGHPGAPARFRELPDGFPGFPYDMAGYPRRGPHHHPGRWHGRWHHHPHPFGPGFHGAGPGGAEFAGHGHFRKAGTDDPSDSARAHPLPARRDPVKRHAPAEAVSDAAPSHSASSHRVRTADRRRHRSYETLPPLPSPTVPEDATTGTTDGDGDTARPYALESPTAPVERVLPMGAGLALTGLGLAFLGLRLRRR</sequence>
<keyword evidence="5" id="KW-1185">Reference proteome</keyword>
<evidence type="ECO:0000256" key="1">
    <source>
        <dbReference type="SAM" id="MobiDB-lite"/>
    </source>
</evidence>
<feature type="compositionally biased region" description="Basic residues" evidence="1">
    <location>
        <begin position="206"/>
        <end position="219"/>
    </location>
</feature>
<dbReference type="Proteomes" id="UP000629371">
    <property type="component" value="Unassembled WGS sequence"/>
</dbReference>
<feature type="chain" id="PRO_5047250373" description="Gram-positive cocci surface proteins LPxTG domain-containing protein" evidence="3">
    <location>
        <begin position="28"/>
        <end position="287"/>
    </location>
</feature>
<reference evidence="4 5" key="1">
    <citation type="submission" date="2021-01" db="EMBL/GenBank/DDBJ databases">
        <title>WGS of actinomycetes isolated from Thailand.</title>
        <authorList>
            <person name="Thawai C."/>
        </authorList>
    </citation>
    <scope>NUCLEOTIDE SEQUENCE [LARGE SCALE GENOMIC DNA]</scope>
    <source>
        <strain evidence="4 5">CH9-7</strain>
    </source>
</reference>
<dbReference type="EMBL" id="JAERRI010000009">
    <property type="protein sequence ID" value="MBL1091232.1"/>
    <property type="molecule type" value="Genomic_DNA"/>
</dbReference>
<gene>
    <name evidence="4" type="ORF">JK360_17780</name>
</gene>
<name>A0ABS1MTY4_9ACTN</name>
<keyword evidence="3" id="KW-0732">Signal</keyword>
<evidence type="ECO:0000256" key="3">
    <source>
        <dbReference type="SAM" id="SignalP"/>
    </source>
</evidence>
<feature type="compositionally biased region" description="Low complexity" evidence="1">
    <location>
        <begin position="195"/>
        <end position="205"/>
    </location>
</feature>
<dbReference type="RefSeq" id="WP_201805523.1">
    <property type="nucleotide sequence ID" value="NZ_JAERRI010000009.1"/>
</dbReference>
<organism evidence="4 5">
    <name type="scientific">Streptomyces siderophoricus</name>
    <dbReference type="NCBI Taxonomy" id="2802281"/>
    <lineage>
        <taxon>Bacteria</taxon>
        <taxon>Bacillati</taxon>
        <taxon>Actinomycetota</taxon>
        <taxon>Actinomycetes</taxon>
        <taxon>Kitasatosporales</taxon>
        <taxon>Streptomycetaceae</taxon>
        <taxon>Streptomyces</taxon>
    </lineage>
</organism>
<evidence type="ECO:0000313" key="5">
    <source>
        <dbReference type="Proteomes" id="UP000629371"/>
    </source>
</evidence>
<feature type="region of interest" description="Disordered" evidence="1">
    <location>
        <begin position="32"/>
        <end position="57"/>
    </location>
</feature>
<comment type="caution">
    <text evidence="4">The sequence shown here is derived from an EMBL/GenBank/DDBJ whole genome shotgun (WGS) entry which is preliminary data.</text>
</comment>
<feature type="transmembrane region" description="Helical" evidence="2">
    <location>
        <begin position="263"/>
        <end position="282"/>
    </location>
</feature>
<keyword evidence="2" id="KW-1133">Transmembrane helix</keyword>
<evidence type="ECO:0000256" key="2">
    <source>
        <dbReference type="SAM" id="Phobius"/>
    </source>
</evidence>
<feature type="signal peptide" evidence="3">
    <location>
        <begin position="1"/>
        <end position="27"/>
    </location>
</feature>
<protein>
    <recommendedName>
        <fullName evidence="6">Gram-positive cocci surface proteins LPxTG domain-containing protein</fullName>
    </recommendedName>
</protein>
<feature type="compositionally biased region" description="Low complexity" evidence="1">
    <location>
        <begin position="32"/>
        <end position="46"/>
    </location>
</feature>
<evidence type="ECO:0008006" key="6">
    <source>
        <dbReference type="Google" id="ProtNLM"/>
    </source>
</evidence>
<keyword evidence="2" id="KW-0472">Membrane</keyword>
<accession>A0ABS1MTY4</accession>
<feature type="compositionally biased region" description="Gly residues" evidence="1">
    <location>
        <begin position="147"/>
        <end position="156"/>
    </location>
</feature>
<feature type="region of interest" description="Disordered" evidence="1">
    <location>
        <begin position="147"/>
        <end position="256"/>
    </location>
</feature>